<reference evidence="5 6" key="1">
    <citation type="journal article" date="2016" name="Front. Microbiol.">
        <title>Genomic Resource of Rice Seed Associated Bacteria.</title>
        <authorList>
            <person name="Midha S."/>
            <person name="Bansal K."/>
            <person name="Sharma S."/>
            <person name="Kumar N."/>
            <person name="Patil P.P."/>
            <person name="Chaudhry V."/>
            <person name="Patil P.B."/>
        </authorList>
    </citation>
    <scope>NUCLEOTIDE SEQUENCE [LARGE SCALE GENOMIC DNA]</scope>
    <source>
        <strain evidence="5 6">NS226</strain>
    </source>
</reference>
<dbReference type="RefSeq" id="WP_058635657.1">
    <property type="nucleotide sequence ID" value="NZ_LDPZ01000031.1"/>
</dbReference>
<dbReference type="SMART" id="SM00342">
    <property type="entry name" value="HTH_ARAC"/>
    <property type="match status" value="1"/>
</dbReference>
<dbReference type="EMBL" id="LDPZ01000031">
    <property type="protein sequence ID" value="KTQ92624.1"/>
    <property type="molecule type" value="Genomic_DNA"/>
</dbReference>
<comment type="caution">
    <text evidence="5">The sequence shown here is derived from an EMBL/GenBank/DDBJ whole genome shotgun (WGS) entry which is preliminary data.</text>
</comment>
<dbReference type="OrthoDB" id="7904253at2"/>
<dbReference type="Pfam" id="PF14525">
    <property type="entry name" value="AraC_binding_2"/>
    <property type="match status" value="1"/>
</dbReference>
<dbReference type="InterPro" id="IPR009057">
    <property type="entry name" value="Homeodomain-like_sf"/>
</dbReference>
<dbReference type="InterPro" id="IPR035418">
    <property type="entry name" value="AraC-bd_2"/>
</dbReference>
<dbReference type="InterPro" id="IPR020449">
    <property type="entry name" value="Tscrpt_reg_AraC-type_HTH"/>
</dbReference>
<sequence length="339" mass="37587">MAASSTTATLPRIDLRSSQLGKEAAFKTWRAAVPQYAISIPNDDLTDFAMDLSAWLLQKIVFTHGHTSPCRLERKAENLSDGYDNIVFLLFMKGLWVGEADGRPFSSEDGDICLLDASKPFHVVTTQASYAMVNVPRQTFMEAAPDVTIPHGHILRSASGWILAEHLTALCRYLPNMHKAEAERMAAATLTLMASSLAELTGTDHLAKGSLISAVRLRVERHIERHIGSPDLTPDMICHELDIPRSTLYRAFSPFGGILSYIQKRRLDAARALLFHPEEHRSVGEIAQALGFGNITSFTRSFERQFGCSPREARQSGSTYISSSQMLFEHWRQAVARGG</sequence>
<dbReference type="InterPro" id="IPR018062">
    <property type="entry name" value="HTH_AraC-typ_CS"/>
</dbReference>
<evidence type="ECO:0000256" key="3">
    <source>
        <dbReference type="ARBA" id="ARBA00023163"/>
    </source>
</evidence>
<accession>A0A175R613</accession>
<dbReference type="InterPro" id="IPR018060">
    <property type="entry name" value="HTH_AraC"/>
</dbReference>
<dbReference type="PANTHER" id="PTHR46796">
    <property type="entry name" value="HTH-TYPE TRANSCRIPTIONAL ACTIVATOR RHAS-RELATED"/>
    <property type="match status" value="1"/>
</dbReference>
<keyword evidence="2" id="KW-0238">DNA-binding</keyword>
<organism evidence="5 6">
    <name type="scientific">Aureimonas ureilytica</name>
    <dbReference type="NCBI Taxonomy" id="401562"/>
    <lineage>
        <taxon>Bacteria</taxon>
        <taxon>Pseudomonadati</taxon>
        <taxon>Pseudomonadota</taxon>
        <taxon>Alphaproteobacteria</taxon>
        <taxon>Hyphomicrobiales</taxon>
        <taxon>Aurantimonadaceae</taxon>
        <taxon>Aureimonas</taxon>
    </lineage>
</organism>
<dbReference type="GO" id="GO:0003700">
    <property type="term" value="F:DNA-binding transcription factor activity"/>
    <property type="evidence" value="ECO:0007669"/>
    <property type="project" value="InterPro"/>
</dbReference>
<dbReference type="AlphaFoldDB" id="A0A175R613"/>
<dbReference type="GO" id="GO:0043565">
    <property type="term" value="F:sequence-specific DNA binding"/>
    <property type="evidence" value="ECO:0007669"/>
    <property type="project" value="InterPro"/>
</dbReference>
<dbReference type="STRING" id="401562.NS365_10020"/>
<dbReference type="PATRIC" id="fig|401562.3.peg.2723"/>
<name>A0A175R613_9HYPH</name>
<evidence type="ECO:0000259" key="4">
    <source>
        <dbReference type="PROSITE" id="PS01124"/>
    </source>
</evidence>
<keyword evidence="3" id="KW-0804">Transcription</keyword>
<proteinExistence type="predicted"/>
<dbReference type="PANTHER" id="PTHR46796:SF6">
    <property type="entry name" value="ARAC SUBFAMILY"/>
    <property type="match status" value="1"/>
</dbReference>
<dbReference type="PROSITE" id="PS01124">
    <property type="entry name" value="HTH_ARAC_FAMILY_2"/>
    <property type="match status" value="1"/>
</dbReference>
<dbReference type="Proteomes" id="UP000078272">
    <property type="component" value="Unassembled WGS sequence"/>
</dbReference>
<dbReference type="Gene3D" id="1.10.10.60">
    <property type="entry name" value="Homeodomain-like"/>
    <property type="match status" value="1"/>
</dbReference>
<dbReference type="SUPFAM" id="SSF46689">
    <property type="entry name" value="Homeodomain-like"/>
    <property type="match status" value="1"/>
</dbReference>
<dbReference type="Pfam" id="PF12833">
    <property type="entry name" value="HTH_18"/>
    <property type="match status" value="1"/>
</dbReference>
<dbReference type="PROSITE" id="PS00041">
    <property type="entry name" value="HTH_ARAC_FAMILY_1"/>
    <property type="match status" value="1"/>
</dbReference>
<evidence type="ECO:0000256" key="1">
    <source>
        <dbReference type="ARBA" id="ARBA00023015"/>
    </source>
</evidence>
<dbReference type="InterPro" id="IPR050204">
    <property type="entry name" value="AraC_XylS_family_regulators"/>
</dbReference>
<evidence type="ECO:0000313" key="6">
    <source>
        <dbReference type="Proteomes" id="UP000078272"/>
    </source>
</evidence>
<gene>
    <name evidence="5" type="ORF">NS226_15085</name>
</gene>
<keyword evidence="1" id="KW-0805">Transcription regulation</keyword>
<protein>
    <recommendedName>
        <fullName evidence="4">HTH araC/xylS-type domain-containing protein</fullName>
    </recommendedName>
</protein>
<evidence type="ECO:0000313" key="5">
    <source>
        <dbReference type="EMBL" id="KTQ92624.1"/>
    </source>
</evidence>
<feature type="domain" description="HTH araC/xylS-type" evidence="4">
    <location>
        <begin position="217"/>
        <end position="316"/>
    </location>
</feature>
<evidence type="ECO:0000256" key="2">
    <source>
        <dbReference type="ARBA" id="ARBA00023125"/>
    </source>
</evidence>
<dbReference type="PRINTS" id="PR00032">
    <property type="entry name" value="HTHARAC"/>
</dbReference>